<name>A0A812DQJ6_ACAPH</name>
<feature type="transmembrane region" description="Helical" evidence="1">
    <location>
        <begin position="20"/>
        <end position="44"/>
    </location>
</feature>
<reference evidence="2" key="1">
    <citation type="submission" date="2021-01" db="EMBL/GenBank/DDBJ databases">
        <authorList>
            <person name="Li R."/>
            <person name="Bekaert M."/>
        </authorList>
    </citation>
    <scope>NUCLEOTIDE SEQUENCE</scope>
    <source>
        <strain evidence="2">Farmed</strain>
    </source>
</reference>
<evidence type="ECO:0000256" key="1">
    <source>
        <dbReference type="SAM" id="Phobius"/>
    </source>
</evidence>
<keyword evidence="1" id="KW-1133">Transmembrane helix</keyword>
<feature type="transmembrane region" description="Helical" evidence="1">
    <location>
        <begin position="123"/>
        <end position="144"/>
    </location>
</feature>
<dbReference type="EMBL" id="CAHIKZ030004115">
    <property type="protein sequence ID" value="CAE1307388.1"/>
    <property type="molecule type" value="Genomic_DNA"/>
</dbReference>
<feature type="transmembrane region" description="Helical" evidence="1">
    <location>
        <begin position="327"/>
        <end position="349"/>
    </location>
</feature>
<feature type="transmembrane region" description="Helical" evidence="1">
    <location>
        <begin position="178"/>
        <end position="198"/>
    </location>
</feature>
<feature type="transmembrane region" description="Helical" evidence="1">
    <location>
        <begin position="151"/>
        <end position="172"/>
    </location>
</feature>
<accession>A0A812DQJ6</accession>
<protein>
    <submittedName>
        <fullName evidence="2">Uncharacterized protein</fullName>
    </submittedName>
</protein>
<feature type="transmembrane region" description="Helical" evidence="1">
    <location>
        <begin position="297"/>
        <end position="321"/>
    </location>
</feature>
<gene>
    <name evidence="2" type="ORF">SPHA_59426</name>
</gene>
<feature type="transmembrane region" description="Helical" evidence="1">
    <location>
        <begin position="80"/>
        <end position="103"/>
    </location>
</feature>
<keyword evidence="1" id="KW-0812">Transmembrane</keyword>
<comment type="caution">
    <text evidence="2">The sequence shown here is derived from an EMBL/GenBank/DDBJ whole genome shotgun (WGS) entry which is preliminary data.</text>
</comment>
<evidence type="ECO:0000313" key="3">
    <source>
        <dbReference type="Proteomes" id="UP000597762"/>
    </source>
</evidence>
<sequence>MANPITPQPTHHSARSFLSLLLIPVQYSFFSLFFSLSLFFFYSFSFLSSSLLYSFCFISSFELSYLRLLNSFFFSLSFSLFFFASFRFLILPFFFFFLTSLFYPFSFTFILSSFPHPFNISHSFFFLSAFLSFLHLIVSLPFCSPVRYSNFLVFSFFFIFIIFLSLLLFPLTSISLPFFSYFLSFSFRVWFLFLPFCLSFTLNHSHESSPILFLLSFPVPPLLRSSLNLLFIKEQLLLPFLLCNKTILYVFSFQAFSGHLSLIFTFILQQWSRHFFPFLREGLFCCRQPHFAPNKHISFFLSSFPSFFHLFQSSLSFLIFYSTLSSFFLTFSFYLLFAFFLSFFLSYFIHSIFSSPSHLPLL</sequence>
<feature type="transmembrane region" description="Helical" evidence="1">
    <location>
        <begin position="247"/>
        <end position="268"/>
    </location>
</feature>
<dbReference type="AlphaFoldDB" id="A0A812DQJ6"/>
<organism evidence="2 3">
    <name type="scientific">Acanthosepion pharaonis</name>
    <name type="common">Pharaoh cuttlefish</name>
    <name type="synonym">Sepia pharaonis</name>
    <dbReference type="NCBI Taxonomy" id="158019"/>
    <lineage>
        <taxon>Eukaryota</taxon>
        <taxon>Metazoa</taxon>
        <taxon>Spiralia</taxon>
        <taxon>Lophotrochozoa</taxon>
        <taxon>Mollusca</taxon>
        <taxon>Cephalopoda</taxon>
        <taxon>Coleoidea</taxon>
        <taxon>Decapodiformes</taxon>
        <taxon>Sepiida</taxon>
        <taxon>Sepiina</taxon>
        <taxon>Sepiidae</taxon>
        <taxon>Acanthosepion</taxon>
    </lineage>
</organism>
<keyword evidence="1" id="KW-0472">Membrane</keyword>
<proteinExistence type="predicted"/>
<dbReference type="Proteomes" id="UP000597762">
    <property type="component" value="Unassembled WGS sequence"/>
</dbReference>
<keyword evidence="3" id="KW-1185">Reference proteome</keyword>
<evidence type="ECO:0000313" key="2">
    <source>
        <dbReference type="EMBL" id="CAE1307388.1"/>
    </source>
</evidence>